<dbReference type="Proteomes" id="UP000325755">
    <property type="component" value="Chromosome"/>
</dbReference>
<feature type="transmembrane region" description="Helical" evidence="1">
    <location>
        <begin position="100"/>
        <end position="128"/>
    </location>
</feature>
<keyword evidence="3" id="KW-1185">Reference proteome</keyword>
<dbReference type="AlphaFoldDB" id="A0A5Q0BCB7"/>
<dbReference type="InParanoid" id="A0A5Q0BCB7"/>
<dbReference type="KEGG" id="mmob:F6R98_01390"/>
<dbReference type="RefSeq" id="WP_153247421.1">
    <property type="nucleotide sequence ID" value="NZ_CP044205.1"/>
</dbReference>
<feature type="transmembrane region" description="Helical" evidence="1">
    <location>
        <begin position="67"/>
        <end position="88"/>
    </location>
</feature>
<evidence type="ECO:0000256" key="1">
    <source>
        <dbReference type="SAM" id="Phobius"/>
    </source>
</evidence>
<evidence type="ECO:0000313" key="3">
    <source>
        <dbReference type="Proteomes" id="UP000325755"/>
    </source>
</evidence>
<gene>
    <name evidence="2" type="ORF">F6R98_01390</name>
</gene>
<protein>
    <submittedName>
        <fullName evidence="2">Uncharacterized protein</fullName>
    </submittedName>
</protein>
<feature type="transmembrane region" description="Helical" evidence="1">
    <location>
        <begin position="140"/>
        <end position="160"/>
    </location>
</feature>
<reference evidence="2 3" key="1">
    <citation type="submission" date="2019-09" db="EMBL/GenBank/DDBJ databases">
        <title>Ecophysiology of the spiral-shaped methanotroph Methylospira mobilis as revealed by the complete genome sequence.</title>
        <authorList>
            <person name="Oshkin I.Y."/>
            <person name="Dedysh S.N."/>
            <person name="Miroshnikov K."/>
            <person name="Danilova O.V."/>
            <person name="Hakobyan A."/>
            <person name="Liesack W."/>
        </authorList>
    </citation>
    <scope>NUCLEOTIDE SEQUENCE [LARGE SCALE GENOMIC DNA]</scope>
    <source>
        <strain evidence="2 3">Shm1</strain>
    </source>
</reference>
<sequence>MTGLLLWILAGMLMVHAGRRKNYWLQGLGIAVIFGSPWLLGILSAPSLASLGLLAGLRRRLPVTLPLALWFWIGGGLLYASTLGFISTDFYAAGDAPRALLFWLGLGLALAWRAQHRPLILAWLLGLAMRRAGILESDNLWNVMLDPLAWAALLFMPSAWSWRARVETTRG</sequence>
<keyword evidence="1" id="KW-1133">Transmembrane helix</keyword>
<keyword evidence="1" id="KW-0472">Membrane</keyword>
<evidence type="ECO:0000313" key="2">
    <source>
        <dbReference type="EMBL" id="QFY41440.1"/>
    </source>
</evidence>
<feature type="transmembrane region" description="Helical" evidence="1">
    <location>
        <begin position="27"/>
        <end position="55"/>
    </location>
</feature>
<keyword evidence="1" id="KW-0812">Transmembrane</keyword>
<proteinExistence type="predicted"/>
<accession>A0A5Q0BCB7</accession>
<organism evidence="2 3">
    <name type="scientific">Candidatus Methylospira mobilis</name>
    <dbReference type="NCBI Taxonomy" id="1808979"/>
    <lineage>
        <taxon>Bacteria</taxon>
        <taxon>Pseudomonadati</taxon>
        <taxon>Pseudomonadota</taxon>
        <taxon>Gammaproteobacteria</taxon>
        <taxon>Methylococcales</taxon>
        <taxon>Methylococcaceae</taxon>
        <taxon>Candidatus Methylospira</taxon>
    </lineage>
</organism>
<name>A0A5Q0BCB7_9GAMM</name>
<dbReference type="EMBL" id="CP044205">
    <property type="protein sequence ID" value="QFY41440.1"/>
    <property type="molecule type" value="Genomic_DNA"/>
</dbReference>